<gene>
    <name evidence="1" type="ORF">ACFQS1_32890</name>
</gene>
<organism evidence="1 2">
    <name type="scientific">Paractinoplanes rhizophilus</name>
    <dbReference type="NCBI Taxonomy" id="1416877"/>
    <lineage>
        <taxon>Bacteria</taxon>
        <taxon>Bacillati</taxon>
        <taxon>Actinomycetota</taxon>
        <taxon>Actinomycetes</taxon>
        <taxon>Micromonosporales</taxon>
        <taxon>Micromonosporaceae</taxon>
        <taxon>Paractinoplanes</taxon>
    </lineage>
</organism>
<proteinExistence type="predicted"/>
<reference evidence="2" key="1">
    <citation type="journal article" date="2019" name="Int. J. Syst. Evol. Microbiol.">
        <title>The Global Catalogue of Microorganisms (GCM) 10K type strain sequencing project: providing services to taxonomists for standard genome sequencing and annotation.</title>
        <authorList>
            <consortium name="The Broad Institute Genomics Platform"/>
            <consortium name="The Broad Institute Genome Sequencing Center for Infectious Disease"/>
            <person name="Wu L."/>
            <person name="Ma J."/>
        </authorList>
    </citation>
    <scope>NUCLEOTIDE SEQUENCE [LARGE SCALE GENOMIC DNA]</scope>
    <source>
        <strain evidence="2">XZYJT-10</strain>
    </source>
</reference>
<evidence type="ECO:0000313" key="2">
    <source>
        <dbReference type="Proteomes" id="UP001596548"/>
    </source>
</evidence>
<sequence length="96" mass="10727">MTATIEERVTSLEVRMDEQERLRASQDLDLAGVNEKLRAQDTLLKAIRKTQSEDGQTLRQLSGRVDQLTGTVTELKGGVTQIIGMLDTLIERDDRG</sequence>
<comment type="caution">
    <text evidence="1">The sequence shown here is derived from an EMBL/GenBank/DDBJ whole genome shotgun (WGS) entry which is preliminary data.</text>
</comment>
<keyword evidence="2" id="KW-1185">Reference proteome</keyword>
<dbReference type="EMBL" id="JBHTBJ010000038">
    <property type="protein sequence ID" value="MFC7278789.1"/>
    <property type="molecule type" value="Genomic_DNA"/>
</dbReference>
<evidence type="ECO:0000313" key="1">
    <source>
        <dbReference type="EMBL" id="MFC7278789.1"/>
    </source>
</evidence>
<name>A0ABW2I1Q3_9ACTN</name>
<protein>
    <submittedName>
        <fullName evidence="1">Uncharacterized protein</fullName>
    </submittedName>
</protein>
<accession>A0ABW2I1Q3</accession>
<dbReference type="RefSeq" id="WP_378975904.1">
    <property type="nucleotide sequence ID" value="NZ_JBHTBJ010000038.1"/>
</dbReference>
<dbReference type="Proteomes" id="UP001596548">
    <property type="component" value="Unassembled WGS sequence"/>
</dbReference>